<keyword evidence="13" id="KW-1185">Reference proteome</keyword>
<dbReference type="Gene3D" id="3.20.20.80">
    <property type="entry name" value="Glycosidases"/>
    <property type="match status" value="1"/>
</dbReference>
<dbReference type="Proteomes" id="UP000308199">
    <property type="component" value="Unassembled WGS sequence"/>
</dbReference>
<dbReference type="PANTHER" id="PTHR31490:SF88">
    <property type="entry name" value="BETA-XYLANASE"/>
    <property type="match status" value="1"/>
</dbReference>
<sequence>MSIDLGAPINTVLLLAIVYYVQRIIFPSTAQPSVAPAEFKQSYSWMPKAHPPTVLFKTYTPKTLAPFDGVDGRRILLAIKGKVFDVSAGRNFYGPDGPYGNFAGRDASRGMAKQSFDMSMLTPINQPLDKLDDLEPSEIAILFASNVFVASATPLELETRATTLKAAAGARYFGAALGAGHLSNASDLNFRTVAAQQLSGATPENEMKWDATEPNQGMFTFDQGDQVASFAVANSMRLRGHTLVWHSQLPAWVSTLTGNDLLSAMNNHITTVMTHFTGKTFAWDVVNEAFNDDGTLGASPFLTQLGSTYIETAFTTAREADPTAKLYINDFGTEGENTKSDALLSLVTSLKASNLIDGVGFQSHFIVGEVPTDLQANLQRFADAGVDVAITELDVRMNVPASTADLAQQAIDYASVVNACLAVTRCVGITIWGITDLYSWVPGTFPNQGAALPWDDSYIEKASFTSTLNALSS</sequence>
<evidence type="ECO:0000256" key="9">
    <source>
        <dbReference type="PROSITE-ProRule" id="PRU10061"/>
    </source>
</evidence>
<evidence type="ECO:0000256" key="4">
    <source>
        <dbReference type="ARBA" id="ARBA00022729"/>
    </source>
</evidence>
<keyword evidence="3" id="KW-0858">Xylan degradation</keyword>
<dbReference type="InterPro" id="IPR044846">
    <property type="entry name" value="GH10"/>
</dbReference>
<dbReference type="Pfam" id="PF00173">
    <property type="entry name" value="Cyt-b5"/>
    <property type="match status" value="1"/>
</dbReference>
<dbReference type="AlphaFoldDB" id="A0A4S4LBF0"/>
<dbReference type="PRINTS" id="PR00134">
    <property type="entry name" value="GLHYDRLASE10"/>
</dbReference>
<dbReference type="PROSITE" id="PS00591">
    <property type="entry name" value="GH10_1"/>
    <property type="match status" value="1"/>
</dbReference>
<evidence type="ECO:0000256" key="8">
    <source>
        <dbReference type="ARBA" id="ARBA00023326"/>
    </source>
</evidence>
<dbReference type="InterPro" id="IPR031158">
    <property type="entry name" value="GH10_AS"/>
</dbReference>
<gene>
    <name evidence="12" type="ORF">EW145_g2818</name>
</gene>
<organism evidence="12 13">
    <name type="scientific">Phellinidium pouzarii</name>
    <dbReference type="NCBI Taxonomy" id="167371"/>
    <lineage>
        <taxon>Eukaryota</taxon>
        <taxon>Fungi</taxon>
        <taxon>Dikarya</taxon>
        <taxon>Basidiomycota</taxon>
        <taxon>Agaricomycotina</taxon>
        <taxon>Agaricomycetes</taxon>
        <taxon>Hymenochaetales</taxon>
        <taxon>Hymenochaetaceae</taxon>
        <taxon>Phellinidium</taxon>
    </lineage>
</organism>
<dbReference type="PROSITE" id="PS51760">
    <property type="entry name" value="GH10_2"/>
    <property type="match status" value="1"/>
</dbReference>
<dbReference type="InterPro" id="IPR017853">
    <property type="entry name" value="GH"/>
</dbReference>
<dbReference type="OrthoDB" id="3055998at2759"/>
<comment type="catalytic activity">
    <reaction evidence="1 10">
        <text>Endohydrolysis of (1-&gt;4)-beta-D-xylosidic linkages in xylans.</text>
        <dbReference type="EC" id="3.2.1.8"/>
    </reaction>
</comment>
<dbReference type="GO" id="GO:0031176">
    <property type="term" value="F:endo-1,4-beta-xylanase activity"/>
    <property type="evidence" value="ECO:0007669"/>
    <property type="project" value="UniProtKB-EC"/>
</dbReference>
<evidence type="ECO:0000256" key="7">
    <source>
        <dbReference type="ARBA" id="ARBA00023295"/>
    </source>
</evidence>
<evidence type="ECO:0000259" key="11">
    <source>
        <dbReference type="PROSITE" id="PS51760"/>
    </source>
</evidence>
<keyword evidence="4" id="KW-0732">Signal</keyword>
<protein>
    <recommendedName>
        <fullName evidence="10">Beta-xylanase</fullName>
        <ecNumber evidence="10">3.2.1.8</ecNumber>
    </recommendedName>
</protein>
<keyword evidence="5 10" id="KW-0378">Hydrolase</keyword>
<dbReference type="SUPFAM" id="SSF51445">
    <property type="entry name" value="(Trans)glycosidases"/>
    <property type="match status" value="1"/>
</dbReference>
<feature type="active site" description="Nucleophile" evidence="9">
    <location>
        <position position="392"/>
    </location>
</feature>
<evidence type="ECO:0000313" key="12">
    <source>
        <dbReference type="EMBL" id="THH08288.1"/>
    </source>
</evidence>
<dbReference type="EMBL" id="SGPK01000106">
    <property type="protein sequence ID" value="THH08288.1"/>
    <property type="molecule type" value="Genomic_DNA"/>
</dbReference>
<evidence type="ECO:0000256" key="1">
    <source>
        <dbReference type="ARBA" id="ARBA00000681"/>
    </source>
</evidence>
<keyword evidence="8 10" id="KW-0624">Polysaccharide degradation</keyword>
<comment type="caution">
    <text evidence="12">The sequence shown here is derived from an EMBL/GenBank/DDBJ whole genome shotgun (WGS) entry which is preliminary data.</text>
</comment>
<dbReference type="Pfam" id="PF00331">
    <property type="entry name" value="Glyco_hydro_10"/>
    <property type="match status" value="1"/>
</dbReference>
<evidence type="ECO:0000256" key="3">
    <source>
        <dbReference type="ARBA" id="ARBA00022651"/>
    </source>
</evidence>
<dbReference type="SMART" id="SM00633">
    <property type="entry name" value="Glyco_10"/>
    <property type="match status" value="1"/>
</dbReference>
<reference evidence="12 13" key="1">
    <citation type="submission" date="2019-02" db="EMBL/GenBank/DDBJ databases">
        <title>Genome sequencing of the rare red list fungi Phellinidium pouzarii.</title>
        <authorList>
            <person name="Buettner E."/>
            <person name="Kellner H."/>
        </authorList>
    </citation>
    <scope>NUCLEOTIDE SEQUENCE [LARGE SCALE GENOMIC DNA]</scope>
    <source>
        <strain evidence="12 13">DSM 108285</strain>
    </source>
</reference>
<dbReference type="InterPro" id="IPR001199">
    <property type="entry name" value="Cyt_B5-like_heme/steroid-bd"/>
</dbReference>
<feature type="domain" description="GH10" evidence="11">
    <location>
        <begin position="158"/>
        <end position="470"/>
    </location>
</feature>
<dbReference type="Gene3D" id="3.10.120.10">
    <property type="entry name" value="Cytochrome b5-like heme/steroid binding domain"/>
    <property type="match status" value="1"/>
</dbReference>
<dbReference type="EC" id="3.2.1.8" evidence="10"/>
<evidence type="ECO:0000256" key="6">
    <source>
        <dbReference type="ARBA" id="ARBA00023277"/>
    </source>
</evidence>
<dbReference type="GO" id="GO:0045493">
    <property type="term" value="P:xylan catabolic process"/>
    <property type="evidence" value="ECO:0007669"/>
    <property type="project" value="UniProtKB-KW"/>
</dbReference>
<keyword evidence="7 10" id="KW-0326">Glycosidase</keyword>
<keyword evidence="6 10" id="KW-0119">Carbohydrate metabolism</keyword>
<dbReference type="SMART" id="SM01117">
    <property type="entry name" value="Cyt-b5"/>
    <property type="match status" value="1"/>
</dbReference>
<name>A0A4S4LBF0_9AGAM</name>
<evidence type="ECO:0000256" key="10">
    <source>
        <dbReference type="RuleBase" id="RU361174"/>
    </source>
</evidence>
<dbReference type="InterPro" id="IPR036400">
    <property type="entry name" value="Cyt_B5-like_heme/steroid_sf"/>
</dbReference>
<dbReference type="SUPFAM" id="SSF55856">
    <property type="entry name" value="Cytochrome b5-like heme/steroid binding domain"/>
    <property type="match status" value="1"/>
</dbReference>
<proteinExistence type="inferred from homology"/>
<dbReference type="InterPro" id="IPR001000">
    <property type="entry name" value="GH10_dom"/>
</dbReference>
<dbReference type="PANTHER" id="PTHR31490">
    <property type="entry name" value="GLYCOSYL HYDROLASE"/>
    <property type="match status" value="1"/>
</dbReference>
<accession>A0A4S4LBF0</accession>
<evidence type="ECO:0000256" key="5">
    <source>
        <dbReference type="ARBA" id="ARBA00022801"/>
    </source>
</evidence>
<evidence type="ECO:0000256" key="2">
    <source>
        <dbReference type="ARBA" id="ARBA00007495"/>
    </source>
</evidence>
<comment type="similarity">
    <text evidence="2 10">Belongs to the glycosyl hydrolase 10 (cellulase F) family.</text>
</comment>
<evidence type="ECO:0000313" key="13">
    <source>
        <dbReference type="Proteomes" id="UP000308199"/>
    </source>
</evidence>